<dbReference type="Pfam" id="PF01728">
    <property type="entry name" value="FtsJ"/>
    <property type="match status" value="1"/>
</dbReference>
<dbReference type="PROSITE" id="PS50889">
    <property type="entry name" value="S4"/>
    <property type="match status" value="1"/>
</dbReference>
<protein>
    <recommendedName>
        <fullName evidence="5">RNA-binding S4 domain-containing protein</fullName>
    </recommendedName>
</protein>
<dbReference type="Gene3D" id="3.40.50.150">
    <property type="entry name" value="Vaccinia Virus protein VP39"/>
    <property type="match status" value="1"/>
</dbReference>
<dbReference type="InterPro" id="IPR002942">
    <property type="entry name" value="S4_RNA-bd"/>
</dbReference>
<evidence type="ECO:0000313" key="6">
    <source>
        <dbReference type="EMBL" id="GAA1494313.1"/>
    </source>
</evidence>
<name>A0ABP4K9Z1_9MICO</name>
<evidence type="ECO:0000259" key="5">
    <source>
        <dbReference type="SMART" id="SM00363"/>
    </source>
</evidence>
<evidence type="ECO:0000256" key="4">
    <source>
        <dbReference type="SAM" id="MobiDB-lite"/>
    </source>
</evidence>
<feature type="compositionally biased region" description="Low complexity" evidence="4">
    <location>
        <begin position="49"/>
        <end position="68"/>
    </location>
</feature>
<evidence type="ECO:0000256" key="3">
    <source>
        <dbReference type="PROSITE-ProRule" id="PRU00182"/>
    </source>
</evidence>
<dbReference type="CDD" id="cd02440">
    <property type="entry name" value="AdoMet_MTases"/>
    <property type="match status" value="1"/>
</dbReference>
<accession>A0ABP4K9Z1</accession>
<feature type="domain" description="RNA-binding S4" evidence="5">
    <location>
        <begin position="68"/>
        <end position="129"/>
    </location>
</feature>
<dbReference type="InterPro" id="IPR047048">
    <property type="entry name" value="TlyA"/>
</dbReference>
<dbReference type="RefSeq" id="WP_259559121.1">
    <property type="nucleotide sequence ID" value="NZ_BAAAJX010000016.1"/>
</dbReference>
<dbReference type="Pfam" id="PF01479">
    <property type="entry name" value="S4"/>
    <property type="match status" value="1"/>
</dbReference>
<evidence type="ECO:0000313" key="7">
    <source>
        <dbReference type="Proteomes" id="UP001501742"/>
    </source>
</evidence>
<organism evidence="6 7">
    <name type="scientific">Curtobacterium herbarum</name>
    <dbReference type="NCBI Taxonomy" id="150122"/>
    <lineage>
        <taxon>Bacteria</taxon>
        <taxon>Bacillati</taxon>
        <taxon>Actinomycetota</taxon>
        <taxon>Actinomycetes</taxon>
        <taxon>Micrococcales</taxon>
        <taxon>Microbacteriaceae</taxon>
        <taxon>Curtobacterium</taxon>
    </lineage>
</organism>
<comment type="caution">
    <text evidence="6">The sequence shown here is derived from an EMBL/GenBank/DDBJ whole genome shotgun (WGS) entry which is preliminary data.</text>
</comment>
<dbReference type="EMBL" id="BAAAJX010000016">
    <property type="protein sequence ID" value="GAA1494313.1"/>
    <property type="molecule type" value="Genomic_DNA"/>
</dbReference>
<reference evidence="7" key="1">
    <citation type="journal article" date="2019" name="Int. J. Syst. Evol. Microbiol.">
        <title>The Global Catalogue of Microorganisms (GCM) 10K type strain sequencing project: providing services to taxonomists for standard genome sequencing and annotation.</title>
        <authorList>
            <consortium name="The Broad Institute Genomics Platform"/>
            <consortium name="The Broad Institute Genome Sequencing Center for Infectious Disease"/>
            <person name="Wu L."/>
            <person name="Ma J."/>
        </authorList>
    </citation>
    <scope>NUCLEOTIDE SEQUENCE [LARGE SCALE GENOMIC DNA]</scope>
    <source>
        <strain evidence="7">JCM 12140</strain>
    </source>
</reference>
<dbReference type="PANTHER" id="PTHR32319">
    <property type="entry name" value="BACTERIAL HEMOLYSIN-LIKE PROTEIN"/>
    <property type="match status" value="1"/>
</dbReference>
<dbReference type="SUPFAM" id="SSF53335">
    <property type="entry name" value="S-adenosyl-L-methionine-dependent methyltransferases"/>
    <property type="match status" value="1"/>
</dbReference>
<proteinExistence type="inferred from homology"/>
<dbReference type="Gene3D" id="3.10.290.10">
    <property type="entry name" value="RNA-binding S4 domain"/>
    <property type="match status" value="1"/>
</dbReference>
<dbReference type="SMART" id="SM00363">
    <property type="entry name" value="S4"/>
    <property type="match status" value="1"/>
</dbReference>
<dbReference type="InterPro" id="IPR002877">
    <property type="entry name" value="RNA_MeTrfase_FtsJ_dom"/>
</dbReference>
<evidence type="ECO:0000256" key="1">
    <source>
        <dbReference type="ARBA" id="ARBA00022884"/>
    </source>
</evidence>
<comment type="similarity">
    <text evidence="2">Belongs to the TlyA family.</text>
</comment>
<dbReference type="SUPFAM" id="SSF55174">
    <property type="entry name" value="Alpha-L RNA-binding motif"/>
    <property type="match status" value="1"/>
</dbReference>
<sequence>MGDRAAADQTDQPARLAQTDQPAQPDQTAPTPVDGTVPADSTTPVDGTAAVGGPAGASDPAPASTATTRLDAAIPARGLARSRTAAAALIQAGRVTIDGVPVTKASTPVTAATVIVVDAEDEWVSRAALKLVGALDAFGVDPRGRTVLDVGASTGGFTQVLLARGAARVIALDVGHGQMAPMIAIDDRVAVVEGVNARNLTRADYLALDAAAARTSLVVADLSFISLRMVLPALVEAVPADEFVLLVKPQFEVGRTGIREGIVRDASLRQDALMNVLWAAWDLGLGTAGVAASPIVGTHGNHEYLVRFQRGAGENPTEWILRATELAEGAP</sequence>
<gene>
    <name evidence="6" type="ORF">GCM10009627_26590</name>
</gene>
<evidence type="ECO:0000256" key="2">
    <source>
        <dbReference type="ARBA" id="ARBA00029460"/>
    </source>
</evidence>
<dbReference type="PANTHER" id="PTHR32319:SF0">
    <property type="entry name" value="BACTERIAL HEMOLYSIN-LIKE PROTEIN"/>
    <property type="match status" value="1"/>
</dbReference>
<dbReference type="InterPro" id="IPR029063">
    <property type="entry name" value="SAM-dependent_MTases_sf"/>
</dbReference>
<feature type="region of interest" description="Disordered" evidence="4">
    <location>
        <begin position="1"/>
        <end position="68"/>
    </location>
</feature>
<dbReference type="CDD" id="cd00165">
    <property type="entry name" value="S4"/>
    <property type="match status" value="1"/>
</dbReference>
<keyword evidence="1 3" id="KW-0694">RNA-binding</keyword>
<keyword evidence="7" id="KW-1185">Reference proteome</keyword>
<dbReference type="Proteomes" id="UP001501742">
    <property type="component" value="Unassembled WGS sequence"/>
</dbReference>
<feature type="compositionally biased region" description="Low complexity" evidence="4">
    <location>
        <begin position="17"/>
        <end position="32"/>
    </location>
</feature>
<dbReference type="InterPro" id="IPR036986">
    <property type="entry name" value="S4_RNA-bd_sf"/>
</dbReference>